<protein>
    <recommendedName>
        <fullName evidence="2">Macroglobulin domain-containing protein</fullName>
    </recommendedName>
</protein>
<feature type="chain" id="PRO_5019739479" description="Macroglobulin domain-containing protein" evidence="1">
    <location>
        <begin position="19"/>
        <end position="1167"/>
    </location>
</feature>
<dbReference type="Gene3D" id="2.60.40.1120">
    <property type="entry name" value="Carboxypeptidase-like, regulatory domain"/>
    <property type="match status" value="1"/>
</dbReference>
<dbReference type="GO" id="GO:0004866">
    <property type="term" value="F:endopeptidase inhibitor activity"/>
    <property type="evidence" value="ECO:0007669"/>
    <property type="project" value="InterPro"/>
</dbReference>
<dbReference type="OrthoDB" id="679547at2"/>
<dbReference type="SUPFAM" id="SSF56935">
    <property type="entry name" value="Porins"/>
    <property type="match status" value="1"/>
</dbReference>
<organism evidence="3 4">
    <name type="scientific">Mucilaginibacter celer</name>
    <dbReference type="NCBI Taxonomy" id="2305508"/>
    <lineage>
        <taxon>Bacteria</taxon>
        <taxon>Pseudomonadati</taxon>
        <taxon>Bacteroidota</taxon>
        <taxon>Sphingobacteriia</taxon>
        <taxon>Sphingobacteriales</taxon>
        <taxon>Sphingobacteriaceae</taxon>
        <taxon>Mucilaginibacter</taxon>
    </lineage>
</organism>
<evidence type="ECO:0000259" key="2">
    <source>
        <dbReference type="Pfam" id="PF01835"/>
    </source>
</evidence>
<dbReference type="Pfam" id="PF01835">
    <property type="entry name" value="MG2"/>
    <property type="match status" value="1"/>
</dbReference>
<evidence type="ECO:0000313" key="4">
    <source>
        <dbReference type="Proteomes" id="UP000270046"/>
    </source>
</evidence>
<dbReference type="Pfam" id="PF13715">
    <property type="entry name" value="CarbopepD_reg_2"/>
    <property type="match status" value="1"/>
</dbReference>
<dbReference type="InterPro" id="IPR002890">
    <property type="entry name" value="MG2"/>
</dbReference>
<reference evidence="3 4" key="1">
    <citation type="submission" date="2018-10" db="EMBL/GenBank/DDBJ databases">
        <title>Genome sequencing of Mucilaginibacter sp. HYN0043.</title>
        <authorList>
            <person name="Kim M."/>
            <person name="Yi H."/>
        </authorList>
    </citation>
    <scope>NUCLEOTIDE SEQUENCE [LARGE SCALE GENOMIC DNA]</scope>
    <source>
        <strain evidence="3 4">HYN0043</strain>
    </source>
</reference>
<feature type="signal peptide" evidence="1">
    <location>
        <begin position="1"/>
        <end position="18"/>
    </location>
</feature>
<keyword evidence="1" id="KW-0732">Signal</keyword>
<gene>
    <name evidence="3" type="ORF">HYN43_021115</name>
</gene>
<proteinExistence type="predicted"/>
<evidence type="ECO:0000313" key="3">
    <source>
        <dbReference type="EMBL" id="AYL97637.1"/>
    </source>
</evidence>
<feature type="domain" description="Macroglobulin" evidence="2">
    <location>
        <begin position="403"/>
        <end position="488"/>
    </location>
</feature>
<dbReference type="InterPro" id="IPR008969">
    <property type="entry name" value="CarboxyPept-like_regulatory"/>
</dbReference>
<dbReference type="Gene3D" id="2.60.40.1930">
    <property type="match status" value="1"/>
</dbReference>
<dbReference type="KEGG" id="muh:HYN43_021115"/>
<dbReference type="Proteomes" id="UP000270046">
    <property type="component" value="Chromosome"/>
</dbReference>
<dbReference type="SUPFAM" id="SSF49464">
    <property type="entry name" value="Carboxypeptidase regulatory domain-like"/>
    <property type="match status" value="1"/>
</dbReference>
<dbReference type="AlphaFoldDB" id="A0A494VQ58"/>
<name>A0A494VQ58_9SPHI</name>
<sequence length="1167" mass="128574">MSGKFTFLFLLLPFSCLAQIKISGRVVNATDHKPVANASVFLSNATVGTKTAPDGSYAMSNVKSGNYELVVSVVGFESYKKIISVVGENMIVPDIILSPKTYALDEVVVKQRGGADRERYLEIFKEQFLGKSGLADQCKILNPETLDFAYDVDTKTLTASSVDFITIENRGLGYRLKYLISNFAYSDKDIFALKLHYDGEVLFESLKGTTQEEERWKLARLQVYKGSMMHFLRALQKGALNKNGFRVVQYANPPRLDGGKQQASKKRGSPLLMSFPLTEAEIMKGTDKPNVYALGCDFDSFHITYNEGGRFGKHPQVNNLNAADNHEVTILNFNAAYALFDGSGALLDPNAVSYRGAWGNVRVAALLPVDYEPLNQPVANNNLPAADMVNKLKNYNEQHAIEKAYLHFDKPYYAAGDTVYFKAYVTEGENHELSDRSGVLHAELINPAGKVKQEIALQLNSGIAWGDFALPDTLPKGNYRIRAYTRWMRNSNNFFEREIKVGALAGDNLPESATKQPATTDSKTDLQFFAESGTFITGLNNKIAFKAVAANGKGIDVKGAVFDNDNRQVTSFASTHLGMGYFMLNPGLGKTYRAVFTDATGVEQSIQLPRPLDKGIALAVNNDDVAKASVNINANDAFYRENKDKALTLVIYSGGKAVTVSCKLDSQSIALDILKRRLKTGITRITLFNDNSEPLCERLIFVQNYDQLSLAVNSDKSGYRRRELTNLSFDVKNRAGNAAMGHFSVSVTDEGKVPVNESDEHTILTNLLLTSGLKGNVEQPNYYFTGINDETQHNLDLVMLTNGYRGFEWKPLLNNNYPPTAFQPEKGLSISGDAKTLTGKMLNGGTVSLLRSFPDTQLLTQPINSDGSFKFSDLIFSDSCMFILQAVNIKGANTTKLTYKKEEIPLVSAISRGMAQDVNLSLKDYLENSKLKYDDYLKYDKVKMLKQVNIRAVKRNDNYRSSALGGPGNADQVIHIGDLPASGSLSQMLASRVHSERARGLLKSDFDGLILLDGVQIPSTTSDPLDPRSPVDIISASDVETVEFFYGASAAIYGVRGGHGVVVITSKNRGGVTSKDIPSIGILPITVPGFYKARVFYSPKYQSLEQAGNRPDLRSTIYWQPELITDKDGHASLSYFNADGAGPYRIVIEGIDEDGNLGRQVYRYNVQ</sequence>
<dbReference type="InterPro" id="IPR037066">
    <property type="entry name" value="Plug_dom_sf"/>
</dbReference>
<dbReference type="Gene3D" id="2.170.130.10">
    <property type="entry name" value="TonB-dependent receptor, plug domain"/>
    <property type="match status" value="1"/>
</dbReference>
<dbReference type="RefSeq" id="WP_119405926.1">
    <property type="nucleotide sequence ID" value="NZ_CP032869.1"/>
</dbReference>
<dbReference type="EMBL" id="CP032869">
    <property type="protein sequence ID" value="AYL97637.1"/>
    <property type="molecule type" value="Genomic_DNA"/>
</dbReference>
<accession>A0A494VQ58</accession>
<evidence type="ECO:0000256" key="1">
    <source>
        <dbReference type="SAM" id="SignalP"/>
    </source>
</evidence>
<keyword evidence="4" id="KW-1185">Reference proteome</keyword>